<proteinExistence type="predicted"/>
<organism evidence="1 2">
    <name type="scientific">Pleurostoma richardsiae</name>
    <dbReference type="NCBI Taxonomy" id="41990"/>
    <lineage>
        <taxon>Eukaryota</taxon>
        <taxon>Fungi</taxon>
        <taxon>Dikarya</taxon>
        <taxon>Ascomycota</taxon>
        <taxon>Pezizomycotina</taxon>
        <taxon>Sordariomycetes</taxon>
        <taxon>Sordariomycetidae</taxon>
        <taxon>Calosphaeriales</taxon>
        <taxon>Pleurostomataceae</taxon>
        <taxon>Pleurostoma</taxon>
    </lineage>
</organism>
<dbReference type="InterPro" id="IPR021047">
    <property type="entry name" value="Mannosyltransferase_CMT1"/>
</dbReference>
<evidence type="ECO:0000313" key="1">
    <source>
        <dbReference type="EMBL" id="KAJ9157216.1"/>
    </source>
</evidence>
<name>A0AA38SCR7_9PEZI</name>
<dbReference type="EMBL" id="JANBVO010000001">
    <property type="protein sequence ID" value="KAJ9157216.1"/>
    <property type="molecule type" value="Genomic_DNA"/>
</dbReference>
<comment type="caution">
    <text evidence="1">The sequence shown here is derived from an EMBL/GenBank/DDBJ whole genome shotgun (WGS) entry which is preliminary data.</text>
</comment>
<sequence>MRRMIFFACQVAILFLVVASLYFGRGHLAHLQRPSFLQPQGDTAPAYEFPENGTLSRENITAYVNVIMQPSATELPRLECPRPDTSRYEYLAPNLSPTDPEIQFFFALDLRECLTLLPRLIGSVVEAIRFLGPKHCALSIIEGNSLDGTAEVLAALRPELDALTTTYYFRSSDINPKEGDRIAKLAQLRNMALQPMLDEKESSKYSSNTTVVFINDVAICMEDILELVHQRRALGADMTCALDWTYVGRNPTFYDVWVARGMTGDSFFEIPPDGSWDQAWHLFWNDGEAASRLREHKPFQVFSCWNGAVAFTAAPIVRQEVAFRASREGECFQGEPQLFCKDLWFHGYGKIAVIPSVNLEYSDEKGRMIKQEKGYTSQWVGQDDGGIDWKPAPPREVKCMPSYDKQYFEAWNSTQQGT</sequence>
<dbReference type="PANTHER" id="PTHR34144:SF5">
    <property type="entry name" value="ALPHA-1,3-MANNOSYLTRANSFERASE CMT1"/>
    <property type="match status" value="1"/>
</dbReference>
<accession>A0AA38SCR7</accession>
<dbReference type="AlphaFoldDB" id="A0AA38SCR7"/>
<gene>
    <name evidence="1" type="ORF">NKR23_g362</name>
</gene>
<keyword evidence="2" id="KW-1185">Reference proteome</keyword>
<dbReference type="Pfam" id="PF11735">
    <property type="entry name" value="CAP59_mtransfer"/>
    <property type="match status" value="1"/>
</dbReference>
<dbReference type="PANTHER" id="PTHR34144">
    <property type="entry name" value="CHROMOSOME 8, WHOLE GENOME SHOTGUN SEQUENCE"/>
    <property type="match status" value="1"/>
</dbReference>
<protein>
    <submittedName>
        <fullName evidence="1">Alpha-mannosyltransferase</fullName>
    </submittedName>
</protein>
<reference evidence="1" key="1">
    <citation type="submission" date="2022-07" db="EMBL/GenBank/DDBJ databases">
        <title>Fungi with potential for degradation of polypropylene.</title>
        <authorList>
            <person name="Gostincar C."/>
        </authorList>
    </citation>
    <scope>NUCLEOTIDE SEQUENCE</scope>
    <source>
        <strain evidence="1">EXF-13308</strain>
    </source>
</reference>
<evidence type="ECO:0000313" key="2">
    <source>
        <dbReference type="Proteomes" id="UP001174694"/>
    </source>
</evidence>
<dbReference type="Proteomes" id="UP001174694">
    <property type="component" value="Unassembled WGS sequence"/>
</dbReference>